<evidence type="ECO:0000259" key="6">
    <source>
        <dbReference type="Pfam" id="PF23558"/>
    </source>
</evidence>
<dbReference type="Pfam" id="PF23558">
    <property type="entry name" value="TPR_P4H"/>
    <property type="match status" value="1"/>
</dbReference>
<feature type="chain" id="PRO_5043131595" evidence="4">
    <location>
        <begin position="19"/>
        <end position="473"/>
    </location>
</feature>
<dbReference type="InterPro" id="IPR059068">
    <property type="entry name" value="TPR_P4H"/>
</dbReference>
<evidence type="ECO:0000256" key="1">
    <source>
        <dbReference type="ARBA" id="ARBA00022723"/>
    </source>
</evidence>
<dbReference type="SUPFAM" id="SSF48452">
    <property type="entry name" value="TPR-like"/>
    <property type="match status" value="1"/>
</dbReference>
<dbReference type="WBParaSite" id="HNAJ_0000125501-mRNA-1">
    <property type="protein sequence ID" value="HNAJ_0000125501-mRNA-1"/>
    <property type="gene ID" value="HNAJ_0000125501"/>
</dbReference>
<gene>
    <name evidence="7" type="ORF">HNAJ_LOCUS1255</name>
</gene>
<dbReference type="InterPro" id="IPR045054">
    <property type="entry name" value="P4HA-like"/>
</dbReference>
<protein>
    <submittedName>
        <fullName evidence="9">P4Ha_N domain-containing protein</fullName>
    </submittedName>
</protein>
<dbReference type="Gene3D" id="1.25.40.10">
    <property type="entry name" value="Tetratricopeptide repeat domain"/>
    <property type="match status" value="1"/>
</dbReference>
<evidence type="ECO:0000259" key="5">
    <source>
        <dbReference type="Pfam" id="PF08336"/>
    </source>
</evidence>
<dbReference type="STRING" id="102285.A0A0R3T2R8"/>
<dbReference type="GO" id="GO:0046872">
    <property type="term" value="F:metal ion binding"/>
    <property type="evidence" value="ECO:0007669"/>
    <property type="project" value="UniProtKB-KW"/>
</dbReference>
<name>A0A0R3T2R8_RODNA</name>
<dbReference type="Gene3D" id="2.60.120.620">
    <property type="entry name" value="q2cbj1_9rhob like domain"/>
    <property type="match status" value="1"/>
</dbReference>
<feature type="signal peptide" evidence="4">
    <location>
        <begin position="1"/>
        <end position="18"/>
    </location>
</feature>
<accession>A0A0R3T2R8</accession>
<keyword evidence="4" id="KW-0732">Signal</keyword>
<dbReference type="PANTHER" id="PTHR10869:SF244">
    <property type="entry name" value="PROLYL 4-HYDROXYLASE SUBUNIT ALPHA-2"/>
    <property type="match status" value="1"/>
</dbReference>
<keyword evidence="2" id="KW-0847">Vitamin C</keyword>
<evidence type="ECO:0000256" key="4">
    <source>
        <dbReference type="SAM" id="SignalP"/>
    </source>
</evidence>
<proteinExistence type="predicted"/>
<reference evidence="7 8" key="2">
    <citation type="submission" date="2018-11" db="EMBL/GenBank/DDBJ databases">
        <authorList>
            <consortium name="Pathogen Informatics"/>
        </authorList>
    </citation>
    <scope>NUCLEOTIDE SEQUENCE [LARGE SCALE GENOMIC DNA]</scope>
</reference>
<dbReference type="Proteomes" id="UP000278807">
    <property type="component" value="Unassembled WGS sequence"/>
</dbReference>
<dbReference type="GO" id="GO:0004656">
    <property type="term" value="F:procollagen-proline 4-dioxygenase activity"/>
    <property type="evidence" value="ECO:0007669"/>
    <property type="project" value="InterPro"/>
</dbReference>
<evidence type="ECO:0000313" key="8">
    <source>
        <dbReference type="Proteomes" id="UP000278807"/>
    </source>
</evidence>
<dbReference type="EMBL" id="UZAE01000464">
    <property type="protein sequence ID" value="VDN97114.1"/>
    <property type="molecule type" value="Genomic_DNA"/>
</dbReference>
<evidence type="ECO:0000256" key="3">
    <source>
        <dbReference type="ARBA" id="ARBA00023004"/>
    </source>
</evidence>
<feature type="domain" description="Prolyl 4-hydroxylase N-terminal" evidence="5">
    <location>
        <begin position="28"/>
        <end position="190"/>
    </location>
</feature>
<keyword evidence="3" id="KW-0408">Iron</keyword>
<organism evidence="9">
    <name type="scientific">Rodentolepis nana</name>
    <name type="common">Dwarf tapeworm</name>
    <name type="synonym">Hymenolepis nana</name>
    <dbReference type="NCBI Taxonomy" id="102285"/>
    <lineage>
        <taxon>Eukaryota</taxon>
        <taxon>Metazoa</taxon>
        <taxon>Spiralia</taxon>
        <taxon>Lophotrochozoa</taxon>
        <taxon>Platyhelminthes</taxon>
        <taxon>Cestoda</taxon>
        <taxon>Eucestoda</taxon>
        <taxon>Cyclophyllidea</taxon>
        <taxon>Hymenolepididae</taxon>
        <taxon>Rodentolepis</taxon>
    </lineage>
</organism>
<dbReference type="AlphaFoldDB" id="A0A0R3T2R8"/>
<reference evidence="9" key="1">
    <citation type="submission" date="2017-02" db="UniProtKB">
        <authorList>
            <consortium name="WormBaseParasite"/>
        </authorList>
    </citation>
    <scope>IDENTIFICATION</scope>
</reference>
<dbReference type="GO" id="GO:0005783">
    <property type="term" value="C:endoplasmic reticulum"/>
    <property type="evidence" value="ECO:0007669"/>
    <property type="project" value="InterPro"/>
</dbReference>
<sequence length="473" mass="53402">MLFLILSLCLISFRHTNSQSPDVVSSLVDISQAVVAGKHLSTELTSYLNKEESRLDKLREVILRLDSALEIFNASDPNQLSLPSIESEAAANPISAFLAIVRLAANWSSELSVILGFPNVDPDKVDSISYKDTSMGVYNEFDSRRNLYLRLKWYASMLPDDRDVQGALDAVIRLQQTYNIPSIEIAEGRILPSSPSPRLSDWHCMKLGLFCYESGDYGRAIEWYNVVLDRLNAKRKEDKLETGKGAVSFASLYDHLSYALGRSGRYKEALEVTKKLLIEGERAVDQEAYIFDDLCRKANAWSPPKSNLNCRYSTPHPYFLIGPLKEELLQEDPPIILWHDFVSQKEVDEIIEIAKPKLRRALVRNPESGVLEPAAYRVTKKQANVALSGQVHGCRACYLNDYGLPISNFSVWLPDDLNELTKRINKRISMATGLSIEHGEELQVANYGLGGYYAPHYDYARVNLNSFFSFCIR</sequence>
<keyword evidence="8" id="KW-1185">Reference proteome</keyword>
<dbReference type="Pfam" id="PF08336">
    <property type="entry name" value="P4Ha_N"/>
    <property type="match status" value="1"/>
</dbReference>
<evidence type="ECO:0000313" key="9">
    <source>
        <dbReference type="WBParaSite" id="HNAJ_0000125501-mRNA-1"/>
    </source>
</evidence>
<dbReference type="PANTHER" id="PTHR10869">
    <property type="entry name" value="PROLYL 4-HYDROXYLASE ALPHA SUBUNIT"/>
    <property type="match status" value="1"/>
</dbReference>
<dbReference type="Gene3D" id="6.10.140.1460">
    <property type="match status" value="1"/>
</dbReference>
<dbReference type="InterPro" id="IPR011990">
    <property type="entry name" value="TPR-like_helical_dom_sf"/>
</dbReference>
<evidence type="ECO:0000256" key="2">
    <source>
        <dbReference type="ARBA" id="ARBA00022896"/>
    </source>
</evidence>
<dbReference type="OrthoDB" id="420380at2759"/>
<dbReference type="GO" id="GO:0031418">
    <property type="term" value="F:L-ascorbic acid binding"/>
    <property type="evidence" value="ECO:0007669"/>
    <property type="project" value="UniProtKB-KW"/>
</dbReference>
<feature type="domain" description="Prolyl 4-hydroxylase peptide-substrate-binding" evidence="6">
    <location>
        <begin position="204"/>
        <end position="277"/>
    </location>
</feature>
<evidence type="ECO:0000313" key="7">
    <source>
        <dbReference type="EMBL" id="VDN97114.1"/>
    </source>
</evidence>
<keyword evidence="1" id="KW-0479">Metal-binding</keyword>
<dbReference type="InterPro" id="IPR013547">
    <property type="entry name" value="P4H_N"/>
</dbReference>